<dbReference type="Proteomes" id="UP000070544">
    <property type="component" value="Unassembled WGS sequence"/>
</dbReference>
<evidence type="ECO:0000256" key="9">
    <source>
        <dbReference type="ARBA" id="ARBA00023328"/>
    </source>
</evidence>
<evidence type="ECO:0000256" key="10">
    <source>
        <dbReference type="SAM" id="Coils"/>
    </source>
</evidence>
<comment type="subcellular location">
    <subcellularLocation>
        <location evidence="2">Chromosome</location>
        <location evidence="2">Centromere</location>
        <location evidence="2">Kinetochore</location>
    </subcellularLocation>
    <subcellularLocation>
        <location evidence="1">Nucleus</location>
    </subcellularLocation>
</comment>
<gene>
    <name evidence="12" type="ORF">M427DRAFT_51590</name>
</gene>
<evidence type="ECO:0000313" key="13">
    <source>
        <dbReference type="Proteomes" id="UP000070544"/>
    </source>
</evidence>
<evidence type="ECO:0000256" key="6">
    <source>
        <dbReference type="ARBA" id="ARBA00022838"/>
    </source>
</evidence>
<accession>A0A139AXR2</accession>
<dbReference type="GO" id="GO:0000444">
    <property type="term" value="C:MIS12/MIND type complex"/>
    <property type="evidence" value="ECO:0007669"/>
    <property type="project" value="InterPro"/>
</dbReference>
<dbReference type="Pfam" id="PF03980">
    <property type="entry name" value="Nnf1"/>
    <property type="match status" value="1"/>
</dbReference>
<sequence length="245" mass="27377">MAALVVQPSPTAAVQLTFPDSQSHSLPPNSTPAPQAPSDMEITSHVERNPLLDRLLILRMAATKYLGGVEAVFNYQQLERAFPRLAEHSEENLRSAHEQINDFMKKQSLVQFEAILDKRNLPKKLEELLEMCEDAERRLHEGRETQGGSLKQSSISPKIATLAAVCPKKRAEIEILRARKAQIRLENESLMASVKERHSALKKREEIGRTLMKALDERDRTLPNASLKSTIELAEELAFGAPAAV</sequence>
<keyword evidence="9" id="KW-0137">Centromere</keyword>
<feature type="coiled-coil region" evidence="10">
    <location>
        <begin position="86"/>
        <end position="193"/>
    </location>
</feature>
<protein>
    <recommendedName>
        <fullName evidence="14">Nnf1-domain-containing protein</fullName>
    </recommendedName>
</protein>
<evidence type="ECO:0008006" key="14">
    <source>
        <dbReference type="Google" id="ProtNLM"/>
    </source>
</evidence>
<keyword evidence="10" id="KW-0175">Coiled coil</keyword>
<keyword evidence="5" id="KW-0498">Mitosis</keyword>
<keyword evidence="13" id="KW-1185">Reference proteome</keyword>
<evidence type="ECO:0000256" key="1">
    <source>
        <dbReference type="ARBA" id="ARBA00004123"/>
    </source>
</evidence>
<keyword evidence="8" id="KW-0131">Cell cycle</keyword>
<evidence type="ECO:0000256" key="5">
    <source>
        <dbReference type="ARBA" id="ARBA00022776"/>
    </source>
</evidence>
<name>A0A139AXR2_GONPJ</name>
<feature type="compositionally biased region" description="Polar residues" evidence="11">
    <location>
        <begin position="18"/>
        <end position="28"/>
    </location>
</feature>
<dbReference type="GO" id="GO:0051301">
    <property type="term" value="P:cell division"/>
    <property type="evidence" value="ECO:0007669"/>
    <property type="project" value="UniProtKB-KW"/>
</dbReference>
<keyword evidence="7" id="KW-0539">Nucleus</keyword>
<evidence type="ECO:0000256" key="3">
    <source>
        <dbReference type="ARBA" id="ARBA00022454"/>
    </source>
</evidence>
<evidence type="ECO:0000256" key="2">
    <source>
        <dbReference type="ARBA" id="ARBA00004629"/>
    </source>
</evidence>
<dbReference type="GO" id="GO:0005634">
    <property type="term" value="C:nucleus"/>
    <property type="evidence" value="ECO:0007669"/>
    <property type="project" value="UniProtKB-SubCell"/>
</dbReference>
<evidence type="ECO:0000256" key="4">
    <source>
        <dbReference type="ARBA" id="ARBA00022618"/>
    </source>
</evidence>
<dbReference type="InterPro" id="IPR007128">
    <property type="entry name" value="PMF1/Nnf1"/>
</dbReference>
<keyword evidence="4" id="KW-0132">Cell division</keyword>
<proteinExistence type="predicted"/>
<evidence type="ECO:0000256" key="11">
    <source>
        <dbReference type="SAM" id="MobiDB-lite"/>
    </source>
</evidence>
<evidence type="ECO:0000256" key="8">
    <source>
        <dbReference type="ARBA" id="ARBA00023306"/>
    </source>
</evidence>
<dbReference type="OrthoDB" id="18453at2759"/>
<keyword evidence="3" id="KW-0158">Chromosome</keyword>
<evidence type="ECO:0000313" key="12">
    <source>
        <dbReference type="EMBL" id="KXS21363.1"/>
    </source>
</evidence>
<keyword evidence="6" id="KW-0995">Kinetochore</keyword>
<reference evidence="12 13" key="1">
    <citation type="journal article" date="2015" name="Genome Biol. Evol.">
        <title>Phylogenomic analyses indicate that early fungi evolved digesting cell walls of algal ancestors of land plants.</title>
        <authorList>
            <person name="Chang Y."/>
            <person name="Wang S."/>
            <person name="Sekimoto S."/>
            <person name="Aerts A.L."/>
            <person name="Choi C."/>
            <person name="Clum A."/>
            <person name="LaButti K.M."/>
            <person name="Lindquist E.A."/>
            <person name="Yee Ngan C."/>
            <person name="Ohm R.A."/>
            <person name="Salamov A.A."/>
            <person name="Grigoriev I.V."/>
            <person name="Spatafora J.W."/>
            <person name="Berbee M.L."/>
        </authorList>
    </citation>
    <scope>NUCLEOTIDE SEQUENCE [LARGE SCALE GENOMIC DNA]</scope>
    <source>
        <strain evidence="12 13">JEL478</strain>
    </source>
</reference>
<evidence type="ECO:0000256" key="7">
    <source>
        <dbReference type="ARBA" id="ARBA00023242"/>
    </source>
</evidence>
<feature type="region of interest" description="Disordered" evidence="11">
    <location>
        <begin position="18"/>
        <end position="38"/>
    </location>
</feature>
<dbReference type="EMBL" id="KQ965733">
    <property type="protein sequence ID" value="KXS21363.1"/>
    <property type="molecule type" value="Genomic_DNA"/>
</dbReference>
<organism evidence="12 13">
    <name type="scientific">Gonapodya prolifera (strain JEL478)</name>
    <name type="common">Monoblepharis prolifera</name>
    <dbReference type="NCBI Taxonomy" id="1344416"/>
    <lineage>
        <taxon>Eukaryota</taxon>
        <taxon>Fungi</taxon>
        <taxon>Fungi incertae sedis</taxon>
        <taxon>Chytridiomycota</taxon>
        <taxon>Chytridiomycota incertae sedis</taxon>
        <taxon>Monoblepharidomycetes</taxon>
        <taxon>Monoblepharidales</taxon>
        <taxon>Gonapodyaceae</taxon>
        <taxon>Gonapodya</taxon>
    </lineage>
</organism>
<dbReference type="AlphaFoldDB" id="A0A139AXR2"/>